<evidence type="ECO:0000313" key="2">
    <source>
        <dbReference type="EMBL" id="KAL0178778.1"/>
    </source>
</evidence>
<keyword evidence="1" id="KW-0472">Membrane</keyword>
<keyword evidence="3" id="KW-1185">Reference proteome</keyword>
<evidence type="ECO:0000256" key="1">
    <source>
        <dbReference type="SAM" id="Phobius"/>
    </source>
</evidence>
<accession>A0ABD0PXK7</accession>
<evidence type="ECO:0000313" key="3">
    <source>
        <dbReference type="Proteomes" id="UP001529510"/>
    </source>
</evidence>
<name>A0ABD0PXK7_CIRMR</name>
<feature type="non-terminal residue" evidence="2">
    <location>
        <position position="1"/>
    </location>
</feature>
<gene>
    <name evidence="2" type="ORF">M9458_027672</name>
</gene>
<dbReference type="EMBL" id="JAMKFB020000013">
    <property type="protein sequence ID" value="KAL0178778.1"/>
    <property type="molecule type" value="Genomic_DNA"/>
</dbReference>
<comment type="caution">
    <text evidence="2">The sequence shown here is derived from an EMBL/GenBank/DDBJ whole genome shotgun (WGS) entry which is preliminary data.</text>
</comment>
<keyword evidence="1" id="KW-0812">Transmembrane</keyword>
<feature type="non-terminal residue" evidence="2">
    <location>
        <position position="66"/>
    </location>
</feature>
<dbReference type="Proteomes" id="UP001529510">
    <property type="component" value="Unassembled WGS sequence"/>
</dbReference>
<organism evidence="2 3">
    <name type="scientific">Cirrhinus mrigala</name>
    <name type="common">Mrigala</name>
    <dbReference type="NCBI Taxonomy" id="683832"/>
    <lineage>
        <taxon>Eukaryota</taxon>
        <taxon>Metazoa</taxon>
        <taxon>Chordata</taxon>
        <taxon>Craniata</taxon>
        <taxon>Vertebrata</taxon>
        <taxon>Euteleostomi</taxon>
        <taxon>Actinopterygii</taxon>
        <taxon>Neopterygii</taxon>
        <taxon>Teleostei</taxon>
        <taxon>Ostariophysi</taxon>
        <taxon>Cypriniformes</taxon>
        <taxon>Cyprinidae</taxon>
        <taxon>Labeoninae</taxon>
        <taxon>Labeonini</taxon>
        <taxon>Cirrhinus</taxon>
    </lineage>
</organism>
<dbReference type="AlphaFoldDB" id="A0ABD0PXK7"/>
<proteinExistence type="predicted"/>
<sequence length="66" mass="7697">KPVHPRSEDEDKSQFKMFQTIALSVAVAVAYIIAVLGLMFYCKQRRKNKRLQKNNTGEEPEMERLN</sequence>
<keyword evidence="1" id="KW-1133">Transmembrane helix</keyword>
<protein>
    <submittedName>
        <fullName evidence="2">Uncharacterized protein</fullName>
    </submittedName>
</protein>
<reference evidence="2 3" key="1">
    <citation type="submission" date="2024-05" db="EMBL/GenBank/DDBJ databases">
        <title>Genome sequencing and assembly of Indian major carp, Cirrhinus mrigala (Hamilton, 1822).</title>
        <authorList>
            <person name="Mohindra V."/>
            <person name="Chowdhury L.M."/>
            <person name="Lal K."/>
            <person name="Jena J.K."/>
        </authorList>
    </citation>
    <scope>NUCLEOTIDE SEQUENCE [LARGE SCALE GENOMIC DNA]</scope>
    <source>
        <strain evidence="2">CM1030</strain>
        <tissue evidence="2">Blood</tissue>
    </source>
</reference>
<feature type="transmembrane region" description="Helical" evidence="1">
    <location>
        <begin position="20"/>
        <end position="42"/>
    </location>
</feature>